<keyword evidence="1" id="KW-1133">Transmembrane helix</keyword>
<dbReference type="STRING" id="1316194.A0A1Q5TMH8"/>
<sequence>MPKTKDFVIGAHRGPLFSRQEEDEGLAKTESASGISLTKTPTRGEKWRRHWRRFWLVYLVGNVIFLAILLPIFFLVVIPAVAQLVVNKSDLWLVNAQVEQPKADSIILTLQANVNLKLAIPVRIEPVTLYLFEREYGHDNPYAAVNIPGSTIKGNYTLGVSDQFTPIQNQTVWEKFVKQVLFQEETSLAMYGKMTAYLGVLKSHVTMDKDVVAPSFSMSDATLLLPARDDGTNLIGNITLPNPTVLHFEVGTLNLDIKSGDILIGNVTIKGVTLVPGDNTYPLTGVLDLKAILSNLGAVLKAEASALKTGNLSLQATTSSVVWNGTVVKYYTDILKQLTLNADIGLADTLKNTLKNFANGKNLTGILSSLSGNSGNTSTAVSRRDERDSKARFELAQLLKEDQDVQEAFHDITPERRDGMIDSLIAMY</sequence>
<proteinExistence type="predicted"/>
<feature type="transmembrane region" description="Helical" evidence="1">
    <location>
        <begin position="55"/>
        <end position="81"/>
    </location>
</feature>
<dbReference type="EMBL" id="MNBE01000639">
    <property type="protein sequence ID" value="OKP01427.1"/>
    <property type="molecule type" value="Genomic_DNA"/>
</dbReference>
<dbReference type="Proteomes" id="UP000186955">
    <property type="component" value="Unassembled WGS sequence"/>
</dbReference>
<evidence type="ECO:0000313" key="3">
    <source>
        <dbReference type="Proteomes" id="UP000186955"/>
    </source>
</evidence>
<name>A0A1Q5TMH8_9EURO</name>
<accession>A0A1Q5TMH8</accession>
<reference evidence="2 3" key="1">
    <citation type="submission" date="2016-10" db="EMBL/GenBank/DDBJ databases">
        <title>Genome sequence of the ascomycete fungus Penicillium subrubescens.</title>
        <authorList>
            <person name="De Vries R.P."/>
            <person name="Peng M."/>
            <person name="Dilokpimol A."/>
            <person name="Hilden K."/>
            <person name="Makela M.R."/>
            <person name="Grigoriev I."/>
            <person name="Riley R."/>
            <person name="Granchi Z."/>
        </authorList>
    </citation>
    <scope>NUCLEOTIDE SEQUENCE [LARGE SCALE GENOMIC DNA]</scope>
    <source>
        <strain evidence="2 3">CBS 132785</strain>
    </source>
</reference>
<evidence type="ECO:0000313" key="2">
    <source>
        <dbReference type="EMBL" id="OKP01427.1"/>
    </source>
</evidence>
<dbReference type="PANTHER" id="PTHR35895">
    <property type="entry name" value="CHROMOSOME 16, WHOLE GENOME SHOTGUN SEQUENCE"/>
    <property type="match status" value="1"/>
</dbReference>
<dbReference type="GO" id="GO:0000329">
    <property type="term" value="C:fungal-type vacuole membrane"/>
    <property type="evidence" value="ECO:0007669"/>
    <property type="project" value="InterPro"/>
</dbReference>
<comment type="caution">
    <text evidence="2">The sequence shown here is derived from an EMBL/GenBank/DDBJ whole genome shotgun (WGS) entry which is preliminary data.</text>
</comment>
<dbReference type="PANTHER" id="PTHR35895:SF2">
    <property type="match status" value="1"/>
</dbReference>
<keyword evidence="1" id="KW-0812">Transmembrane</keyword>
<keyword evidence="1" id="KW-0472">Membrane</keyword>
<dbReference type="InterPro" id="IPR046368">
    <property type="entry name" value="Tag1"/>
</dbReference>
<organism evidence="2 3">
    <name type="scientific">Penicillium subrubescens</name>
    <dbReference type="NCBI Taxonomy" id="1316194"/>
    <lineage>
        <taxon>Eukaryota</taxon>
        <taxon>Fungi</taxon>
        <taxon>Dikarya</taxon>
        <taxon>Ascomycota</taxon>
        <taxon>Pezizomycotina</taxon>
        <taxon>Eurotiomycetes</taxon>
        <taxon>Eurotiomycetidae</taxon>
        <taxon>Eurotiales</taxon>
        <taxon>Aspergillaceae</taxon>
        <taxon>Penicillium</taxon>
    </lineage>
</organism>
<dbReference type="Pfam" id="PF12505">
    <property type="entry name" value="DUF3712"/>
    <property type="match status" value="1"/>
</dbReference>
<evidence type="ECO:0000256" key="1">
    <source>
        <dbReference type="SAM" id="Phobius"/>
    </source>
</evidence>
<protein>
    <submittedName>
        <fullName evidence="2">Uncharacterized protein</fullName>
    </submittedName>
</protein>
<keyword evidence="3" id="KW-1185">Reference proteome</keyword>
<dbReference type="InterPro" id="IPR022185">
    <property type="entry name" value="DUF3712"/>
</dbReference>
<dbReference type="AlphaFoldDB" id="A0A1Q5TMH8"/>
<gene>
    <name evidence="2" type="ORF">PENSUB_7417</name>
</gene>